<sequence length="217" mass="24288">MNFLRDRIIEERKKQNLFIGAGLTLLAIGLIGASFSFTFNIFSLDDQQAVSGIESRLPTFANASISADQEVYPESKSGAQSTLHRDRLVIAGANIDMPVFLGSTEKTLRKGGWLFSETSRPEKGGNSVIFGHRYMYRPPKQNTFWNLDKVKAGDLMVLYWQGKEYRYRVSETKVVEPTDLSVIQPTDDSILTVITCTPLFSTKQRLVVIGELINSAN</sequence>
<gene>
    <name evidence="3" type="ORF">UW79_C0023G0008</name>
</gene>
<accession>A0A0G1KCF7</accession>
<dbReference type="Gene3D" id="2.40.260.10">
    <property type="entry name" value="Sortase"/>
    <property type="match status" value="1"/>
</dbReference>
<evidence type="ECO:0008006" key="5">
    <source>
        <dbReference type="Google" id="ProtNLM"/>
    </source>
</evidence>
<dbReference type="CDD" id="cd06166">
    <property type="entry name" value="Sortase_D_2"/>
    <property type="match status" value="1"/>
</dbReference>
<dbReference type="GO" id="GO:0016787">
    <property type="term" value="F:hydrolase activity"/>
    <property type="evidence" value="ECO:0007669"/>
    <property type="project" value="UniProtKB-KW"/>
</dbReference>
<evidence type="ECO:0000256" key="1">
    <source>
        <dbReference type="ARBA" id="ARBA00022801"/>
    </source>
</evidence>
<dbReference type="SUPFAM" id="SSF63817">
    <property type="entry name" value="Sortase"/>
    <property type="match status" value="1"/>
</dbReference>
<keyword evidence="1" id="KW-0378">Hydrolase</keyword>
<dbReference type="NCBIfam" id="TIGR01076">
    <property type="entry name" value="sortase_fam"/>
    <property type="match status" value="1"/>
</dbReference>
<name>A0A0G1KCF7_9BACT</name>
<keyword evidence="2" id="KW-1133">Transmembrane helix</keyword>
<evidence type="ECO:0000256" key="2">
    <source>
        <dbReference type="SAM" id="Phobius"/>
    </source>
</evidence>
<comment type="caution">
    <text evidence="3">The sequence shown here is derived from an EMBL/GenBank/DDBJ whole genome shotgun (WGS) entry which is preliminary data.</text>
</comment>
<dbReference type="AlphaFoldDB" id="A0A0G1KCF7"/>
<protein>
    <recommendedName>
        <fullName evidence="5">Sortase family protein</fullName>
    </recommendedName>
</protein>
<keyword evidence="2" id="KW-0472">Membrane</keyword>
<dbReference type="Pfam" id="PF04203">
    <property type="entry name" value="Sortase"/>
    <property type="match status" value="1"/>
</dbReference>
<dbReference type="InterPro" id="IPR005754">
    <property type="entry name" value="Sortase"/>
</dbReference>
<proteinExistence type="predicted"/>
<feature type="transmembrane region" description="Helical" evidence="2">
    <location>
        <begin position="21"/>
        <end position="42"/>
    </location>
</feature>
<dbReference type="InterPro" id="IPR042000">
    <property type="entry name" value="Sortase_D_2"/>
</dbReference>
<evidence type="ECO:0000313" key="4">
    <source>
        <dbReference type="Proteomes" id="UP000034032"/>
    </source>
</evidence>
<evidence type="ECO:0000313" key="3">
    <source>
        <dbReference type="EMBL" id="KKT81235.1"/>
    </source>
</evidence>
<reference evidence="3 4" key="1">
    <citation type="journal article" date="2015" name="Nature">
        <title>rRNA introns, odd ribosomes, and small enigmatic genomes across a large radiation of phyla.</title>
        <authorList>
            <person name="Brown C.T."/>
            <person name="Hug L.A."/>
            <person name="Thomas B.C."/>
            <person name="Sharon I."/>
            <person name="Castelle C.J."/>
            <person name="Singh A."/>
            <person name="Wilkins M.J."/>
            <person name="Williams K.H."/>
            <person name="Banfield J.F."/>
        </authorList>
    </citation>
    <scope>NUCLEOTIDE SEQUENCE [LARGE SCALE GENOMIC DNA]</scope>
</reference>
<organism evidence="3 4">
    <name type="scientific">Candidatus Yanofskybacteria bacterium GW2011_GWA2_44_9</name>
    <dbReference type="NCBI Taxonomy" id="1619025"/>
    <lineage>
        <taxon>Bacteria</taxon>
        <taxon>Candidatus Yanofskyibacteriota</taxon>
    </lineage>
</organism>
<dbReference type="EMBL" id="LCJR01000023">
    <property type="protein sequence ID" value="KKT81235.1"/>
    <property type="molecule type" value="Genomic_DNA"/>
</dbReference>
<dbReference type="InterPro" id="IPR023365">
    <property type="entry name" value="Sortase_dom-sf"/>
</dbReference>
<keyword evidence="2" id="KW-0812">Transmembrane</keyword>
<dbReference type="Proteomes" id="UP000034032">
    <property type="component" value="Unassembled WGS sequence"/>
</dbReference>